<accession>A0A8J4QSM1</accession>
<gene>
    <name evidence="2" type="ORF">CMV_017252</name>
</gene>
<dbReference type="EMBL" id="JRKL02002734">
    <property type="protein sequence ID" value="KAF3957765.1"/>
    <property type="molecule type" value="Genomic_DNA"/>
</dbReference>
<dbReference type="AlphaFoldDB" id="A0A8J4QSM1"/>
<evidence type="ECO:0000313" key="2">
    <source>
        <dbReference type="EMBL" id="KAF3957765.1"/>
    </source>
</evidence>
<organism evidence="2 3">
    <name type="scientific">Castanea mollissima</name>
    <name type="common">Chinese chestnut</name>
    <dbReference type="NCBI Taxonomy" id="60419"/>
    <lineage>
        <taxon>Eukaryota</taxon>
        <taxon>Viridiplantae</taxon>
        <taxon>Streptophyta</taxon>
        <taxon>Embryophyta</taxon>
        <taxon>Tracheophyta</taxon>
        <taxon>Spermatophyta</taxon>
        <taxon>Magnoliopsida</taxon>
        <taxon>eudicotyledons</taxon>
        <taxon>Gunneridae</taxon>
        <taxon>Pentapetalae</taxon>
        <taxon>rosids</taxon>
        <taxon>fabids</taxon>
        <taxon>Fagales</taxon>
        <taxon>Fagaceae</taxon>
        <taxon>Castanea</taxon>
    </lineage>
</organism>
<name>A0A8J4QSM1_9ROSI</name>
<sequence length="99" mass="10714">MNGSNIFIGPRLTAVRFDGSSEEARGESTISGVFSNQGKVVSSSCPYAANHEIGSLHNLPPCISPVDASTRRQSKVVEKVKKMDEKKLGEVKHDGKNDR</sequence>
<feature type="region of interest" description="Disordered" evidence="1">
    <location>
        <begin position="68"/>
        <end position="99"/>
    </location>
</feature>
<feature type="compositionally biased region" description="Basic and acidic residues" evidence="1">
    <location>
        <begin position="75"/>
        <end position="99"/>
    </location>
</feature>
<comment type="caution">
    <text evidence="2">The sequence shown here is derived from an EMBL/GenBank/DDBJ whole genome shotgun (WGS) entry which is preliminary data.</text>
</comment>
<protein>
    <submittedName>
        <fullName evidence="2">Uncharacterized protein</fullName>
    </submittedName>
</protein>
<evidence type="ECO:0000256" key="1">
    <source>
        <dbReference type="SAM" id="MobiDB-lite"/>
    </source>
</evidence>
<dbReference type="Proteomes" id="UP000737018">
    <property type="component" value="Unassembled WGS sequence"/>
</dbReference>
<evidence type="ECO:0000313" key="3">
    <source>
        <dbReference type="Proteomes" id="UP000737018"/>
    </source>
</evidence>
<keyword evidence="3" id="KW-1185">Reference proteome</keyword>
<proteinExistence type="predicted"/>
<reference evidence="2" key="1">
    <citation type="submission" date="2020-03" db="EMBL/GenBank/DDBJ databases">
        <title>Castanea mollissima Vanexum genome sequencing.</title>
        <authorList>
            <person name="Staton M."/>
        </authorList>
    </citation>
    <scope>NUCLEOTIDE SEQUENCE</scope>
    <source>
        <tissue evidence="2">Leaf</tissue>
    </source>
</reference>